<dbReference type="Pfam" id="PF01219">
    <property type="entry name" value="DAGK_prokar"/>
    <property type="match status" value="1"/>
</dbReference>
<sequence>MHMDSKDKRIEKNKTLHASFYHAFQGFVTVFKEERNMKVHVLAGVCAVIAGLLFKLTASEWLWIALAIFVVIIIEVINTSLENMVDLATGCTYHPLGKKVKDMAATAVLISAVFALVVGGIIFLPKVMHLWK</sequence>
<keyword evidence="12 19" id="KW-0472">Membrane</keyword>
<comment type="similarity">
    <text evidence="2">Belongs to the bacterial diacylglycerol kinase family.</text>
</comment>
<dbReference type="PANTHER" id="PTHR34299">
    <property type="entry name" value="DIACYLGLYCEROL KINASE"/>
    <property type="match status" value="1"/>
</dbReference>
<dbReference type="PANTHER" id="PTHR34299:SF1">
    <property type="entry name" value="DIACYLGLYCEROL KINASE"/>
    <property type="match status" value="1"/>
</dbReference>
<feature type="binding site" evidence="17">
    <location>
        <position position="82"/>
    </location>
    <ligand>
        <name>ATP</name>
        <dbReference type="ChEBI" id="CHEBI:30616"/>
    </ligand>
</feature>
<organism evidence="20 21">
    <name type="scientific">Vagococcus acidifermentans</name>
    <dbReference type="NCBI Taxonomy" id="564710"/>
    <lineage>
        <taxon>Bacteria</taxon>
        <taxon>Bacillati</taxon>
        <taxon>Bacillota</taxon>
        <taxon>Bacilli</taxon>
        <taxon>Lactobacillales</taxon>
        <taxon>Enterococcaceae</taxon>
        <taxon>Vagococcus</taxon>
    </lineage>
</organism>
<protein>
    <submittedName>
        <fullName evidence="20">UDP kinase</fullName>
    </submittedName>
</protein>
<dbReference type="InterPro" id="IPR033717">
    <property type="entry name" value="UDPK"/>
</dbReference>
<accession>A0A430AY53</accession>
<dbReference type="GO" id="GO:0008654">
    <property type="term" value="P:phospholipid biosynthetic process"/>
    <property type="evidence" value="ECO:0007669"/>
    <property type="project" value="UniProtKB-KW"/>
</dbReference>
<comment type="subcellular location">
    <subcellularLocation>
        <location evidence="1">Cell membrane</location>
        <topology evidence="1">Multi-pass membrane protein</topology>
    </subcellularLocation>
</comment>
<keyword evidence="21" id="KW-1185">Reference proteome</keyword>
<evidence type="ECO:0000256" key="11">
    <source>
        <dbReference type="ARBA" id="ARBA00023098"/>
    </source>
</evidence>
<evidence type="ECO:0000313" key="20">
    <source>
        <dbReference type="EMBL" id="RSU12965.1"/>
    </source>
</evidence>
<dbReference type="InterPro" id="IPR000829">
    <property type="entry name" value="DAGK"/>
</dbReference>
<dbReference type="OrthoDB" id="9789934at2"/>
<keyword evidence="3" id="KW-1003">Cell membrane</keyword>
<feature type="binding site" evidence="17">
    <location>
        <position position="34"/>
    </location>
    <ligand>
        <name>ATP</name>
        <dbReference type="ChEBI" id="CHEBI:30616"/>
    </ligand>
</feature>
<evidence type="ECO:0000256" key="16">
    <source>
        <dbReference type="PIRSR" id="PIRSR600829-2"/>
    </source>
</evidence>
<name>A0A430AY53_9ENTE</name>
<keyword evidence="10 19" id="KW-1133">Transmembrane helix</keyword>
<keyword evidence="4" id="KW-0444">Lipid biosynthesis</keyword>
<keyword evidence="18" id="KW-0479">Metal-binding</keyword>
<feature type="transmembrane region" description="Helical" evidence="19">
    <location>
        <begin position="62"/>
        <end position="81"/>
    </location>
</feature>
<dbReference type="Gene3D" id="1.10.287.3610">
    <property type="match status" value="1"/>
</dbReference>
<keyword evidence="11" id="KW-0443">Lipid metabolism</keyword>
<dbReference type="GO" id="GO:0005886">
    <property type="term" value="C:plasma membrane"/>
    <property type="evidence" value="ECO:0007669"/>
    <property type="project" value="UniProtKB-SubCell"/>
</dbReference>
<keyword evidence="13" id="KW-0594">Phospholipid biosynthesis</keyword>
<evidence type="ECO:0000256" key="12">
    <source>
        <dbReference type="ARBA" id="ARBA00023136"/>
    </source>
</evidence>
<dbReference type="EMBL" id="NGKC01000004">
    <property type="protein sequence ID" value="RSU12965.1"/>
    <property type="molecule type" value="Genomic_DNA"/>
</dbReference>
<evidence type="ECO:0000256" key="10">
    <source>
        <dbReference type="ARBA" id="ARBA00022989"/>
    </source>
</evidence>
<evidence type="ECO:0000313" key="21">
    <source>
        <dbReference type="Proteomes" id="UP000286773"/>
    </source>
</evidence>
<evidence type="ECO:0000256" key="13">
    <source>
        <dbReference type="ARBA" id="ARBA00023209"/>
    </source>
</evidence>
<evidence type="ECO:0000256" key="17">
    <source>
        <dbReference type="PIRSR" id="PIRSR600829-3"/>
    </source>
</evidence>
<dbReference type="AlphaFoldDB" id="A0A430AY53"/>
<evidence type="ECO:0000256" key="14">
    <source>
        <dbReference type="ARBA" id="ARBA00023264"/>
    </source>
</evidence>
<keyword evidence="8 20" id="KW-0418">Kinase</keyword>
<keyword evidence="9 17" id="KW-0067">ATP-binding</keyword>
<dbReference type="GO" id="GO:0016301">
    <property type="term" value="F:kinase activity"/>
    <property type="evidence" value="ECO:0007669"/>
    <property type="project" value="UniProtKB-KW"/>
</dbReference>
<dbReference type="PROSITE" id="PS01069">
    <property type="entry name" value="DAGK_PROKAR"/>
    <property type="match status" value="1"/>
</dbReference>
<gene>
    <name evidence="20" type="ORF">CBF27_05355</name>
</gene>
<evidence type="ECO:0000256" key="4">
    <source>
        <dbReference type="ARBA" id="ARBA00022516"/>
    </source>
</evidence>
<reference evidence="20 21" key="1">
    <citation type="submission" date="2017-05" db="EMBL/GenBank/DDBJ databases">
        <title>Vagococcus spp. assemblies.</title>
        <authorList>
            <person name="Gulvik C.A."/>
        </authorList>
    </citation>
    <scope>NUCLEOTIDE SEQUENCE [LARGE SCALE GENOMIC DNA]</scope>
    <source>
        <strain evidence="20 21">LMG 24798</strain>
    </source>
</reference>
<evidence type="ECO:0000256" key="6">
    <source>
        <dbReference type="ARBA" id="ARBA00022692"/>
    </source>
</evidence>
<evidence type="ECO:0000256" key="2">
    <source>
        <dbReference type="ARBA" id="ARBA00005967"/>
    </source>
</evidence>
<comment type="caution">
    <text evidence="20">The sequence shown here is derived from an EMBL/GenBank/DDBJ whole genome shotgun (WGS) entry which is preliminary data.</text>
</comment>
<keyword evidence="7 17" id="KW-0547">Nucleotide-binding</keyword>
<evidence type="ECO:0000256" key="18">
    <source>
        <dbReference type="PIRSR" id="PIRSR600829-4"/>
    </source>
</evidence>
<dbReference type="GO" id="GO:0046872">
    <property type="term" value="F:metal ion binding"/>
    <property type="evidence" value="ECO:0007669"/>
    <property type="project" value="UniProtKB-KW"/>
</dbReference>
<evidence type="ECO:0000256" key="7">
    <source>
        <dbReference type="ARBA" id="ARBA00022741"/>
    </source>
</evidence>
<evidence type="ECO:0000256" key="3">
    <source>
        <dbReference type="ARBA" id="ARBA00022475"/>
    </source>
</evidence>
<keyword evidence="14" id="KW-1208">Phospholipid metabolism</keyword>
<evidence type="ECO:0000256" key="15">
    <source>
        <dbReference type="PIRSR" id="PIRSR600829-1"/>
    </source>
</evidence>
<keyword evidence="18" id="KW-0460">Magnesium</keyword>
<feature type="binding site" evidence="18">
    <location>
        <position position="34"/>
    </location>
    <ligand>
        <name>a divalent metal cation</name>
        <dbReference type="ChEBI" id="CHEBI:60240"/>
    </ligand>
</feature>
<feature type="active site" description="Proton acceptor" evidence="15">
    <location>
        <position position="75"/>
    </location>
</feature>
<dbReference type="CDD" id="cd14265">
    <property type="entry name" value="UDPK_IM_like"/>
    <property type="match status" value="1"/>
</dbReference>
<feature type="transmembrane region" description="Helical" evidence="19">
    <location>
        <begin position="39"/>
        <end position="56"/>
    </location>
</feature>
<feature type="binding site" evidence="16">
    <location>
        <position position="75"/>
    </location>
    <ligand>
        <name>substrate</name>
    </ligand>
</feature>
<feature type="transmembrane region" description="Helical" evidence="19">
    <location>
        <begin position="102"/>
        <end position="124"/>
    </location>
</feature>
<keyword evidence="5" id="KW-0808">Transferase</keyword>
<feature type="binding site" evidence="17">
    <location>
        <begin position="101"/>
        <end position="102"/>
    </location>
    <ligand>
        <name>ATP</name>
        <dbReference type="ChEBI" id="CHEBI:30616"/>
    </ligand>
</feature>
<comment type="cofactor">
    <cofactor evidence="18">
        <name>Mg(2+)</name>
        <dbReference type="ChEBI" id="CHEBI:18420"/>
    </cofactor>
    <text evidence="18">Mn(2+), Zn(2+), Cd(2+) and Co(2+) support activity to lesser extents.</text>
</comment>
<evidence type="ECO:0000256" key="5">
    <source>
        <dbReference type="ARBA" id="ARBA00022679"/>
    </source>
</evidence>
<evidence type="ECO:0000256" key="1">
    <source>
        <dbReference type="ARBA" id="ARBA00004651"/>
    </source>
</evidence>
<feature type="binding site" evidence="18">
    <location>
        <position position="82"/>
    </location>
    <ligand>
        <name>a divalent metal cation</name>
        <dbReference type="ChEBI" id="CHEBI:60240"/>
    </ligand>
</feature>
<evidence type="ECO:0000256" key="9">
    <source>
        <dbReference type="ARBA" id="ARBA00022840"/>
    </source>
</evidence>
<dbReference type="InterPro" id="IPR036945">
    <property type="entry name" value="DAGK_sf"/>
</dbReference>
<dbReference type="Proteomes" id="UP000286773">
    <property type="component" value="Unassembled WGS sequence"/>
</dbReference>
<evidence type="ECO:0000256" key="8">
    <source>
        <dbReference type="ARBA" id="ARBA00022777"/>
    </source>
</evidence>
<evidence type="ECO:0000256" key="19">
    <source>
        <dbReference type="SAM" id="Phobius"/>
    </source>
</evidence>
<proteinExistence type="inferred from homology"/>
<dbReference type="GO" id="GO:0005524">
    <property type="term" value="F:ATP binding"/>
    <property type="evidence" value="ECO:0007669"/>
    <property type="project" value="UniProtKB-KW"/>
</dbReference>
<keyword evidence="6 19" id="KW-0812">Transmembrane</keyword>